<dbReference type="HOGENOM" id="CLU_015961_0_0_6"/>
<keyword evidence="5 7" id="KW-0694">RNA-binding</keyword>
<dbReference type="RefSeq" id="WP_005374672.1">
    <property type="nucleotide sequence ID" value="NZ_CM001475.1"/>
</dbReference>
<feature type="active site" evidence="7">
    <location>
        <position position="79"/>
    </location>
</feature>
<evidence type="ECO:0000256" key="5">
    <source>
        <dbReference type="ARBA" id="ARBA00022884"/>
    </source>
</evidence>
<dbReference type="Proteomes" id="UP000005090">
    <property type="component" value="Chromosome"/>
</dbReference>
<dbReference type="GO" id="GO:0005524">
    <property type="term" value="F:ATP binding"/>
    <property type="evidence" value="ECO:0007669"/>
    <property type="project" value="UniProtKB-UniRule"/>
</dbReference>
<keyword evidence="1 7" id="KW-0507">mRNA processing</keyword>
<evidence type="ECO:0000256" key="1">
    <source>
        <dbReference type="ARBA" id="ARBA00022664"/>
    </source>
</evidence>
<dbReference type="EMBL" id="CM001475">
    <property type="protein sequence ID" value="EIC31368.1"/>
    <property type="molecule type" value="Genomic_DNA"/>
</dbReference>
<feature type="domain" description="Polymerase A arginine-rich C-terminal" evidence="11">
    <location>
        <begin position="331"/>
        <end position="447"/>
    </location>
</feature>
<feature type="active site" evidence="7">
    <location>
        <position position="77"/>
    </location>
</feature>
<dbReference type="SUPFAM" id="SSF81301">
    <property type="entry name" value="Nucleotidyltransferase"/>
    <property type="match status" value="1"/>
</dbReference>
<dbReference type="GO" id="GO:0006397">
    <property type="term" value="P:mRNA processing"/>
    <property type="evidence" value="ECO:0007669"/>
    <property type="project" value="UniProtKB-KW"/>
</dbReference>
<dbReference type="InterPro" id="IPR010206">
    <property type="entry name" value="PolA_pol_I"/>
</dbReference>
<feature type="compositionally biased region" description="Basic residues" evidence="9">
    <location>
        <begin position="436"/>
        <end position="449"/>
    </location>
</feature>
<dbReference type="CDD" id="cd05398">
    <property type="entry name" value="NT_ClassII-CCAase"/>
    <property type="match status" value="1"/>
</dbReference>
<dbReference type="eggNOG" id="COG0617">
    <property type="taxonomic scope" value="Bacteria"/>
</dbReference>
<dbReference type="PANTHER" id="PTHR43051:SF1">
    <property type="entry name" value="POLYNUCLEOTIDE ADENYLYLTRANSFERASE FAMILY PROTEIN"/>
    <property type="match status" value="1"/>
</dbReference>
<protein>
    <recommendedName>
        <fullName evidence="7">Poly(A) polymerase I</fullName>
        <shortName evidence="7">PAP I</shortName>
        <ecNumber evidence="7">2.7.7.19</ecNumber>
    </recommendedName>
</protein>
<evidence type="ECO:0000313" key="13">
    <source>
        <dbReference type="EMBL" id="EIC31368.1"/>
    </source>
</evidence>
<dbReference type="GO" id="GO:1990817">
    <property type="term" value="F:poly(A) RNA polymerase activity"/>
    <property type="evidence" value="ECO:0007669"/>
    <property type="project" value="UniProtKB-UniRule"/>
</dbReference>
<proteinExistence type="inferred from homology"/>
<evidence type="ECO:0000259" key="12">
    <source>
        <dbReference type="Pfam" id="PF12627"/>
    </source>
</evidence>
<dbReference type="InterPro" id="IPR025866">
    <property type="entry name" value="PolyA_pol_arg_C_dom"/>
</dbReference>
<dbReference type="InterPro" id="IPR002646">
    <property type="entry name" value="PolA_pol_head_dom"/>
</dbReference>
<accession>H8GHQ0</accession>
<dbReference type="GO" id="GO:0003723">
    <property type="term" value="F:RNA binding"/>
    <property type="evidence" value="ECO:0007669"/>
    <property type="project" value="UniProtKB-UniRule"/>
</dbReference>
<evidence type="ECO:0000256" key="9">
    <source>
        <dbReference type="SAM" id="MobiDB-lite"/>
    </source>
</evidence>
<feature type="region of interest" description="Disordered" evidence="9">
    <location>
        <begin position="421"/>
        <end position="458"/>
    </location>
</feature>
<keyword evidence="6 7" id="KW-0804">Transcription</keyword>
<feature type="domain" description="Poly A polymerase head" evidence="10">
    <location>
        <begin position="59"/>
        <end position="187"/>
    </location>
</feature>
<dbReference type="Gene3D" id="1.10.3090.10">
    <property type="entry name" value="cca-adding enzyme, domain 2"/>
    <property type="match status" value="1"/>
</dbReference>
<comment type="catalytic activity">
    <reaction evidence="7">
        <text>RNA(n) + ATP = RNA(n)-3'-adenine ribonucleotide + diphosphate</text>
        <dbReference type="Rhea" id="RHEA:11332"/>
        <dbReference type="Rhea" id="RHEA-COMP:14527"/>
        <dbReference type="Rhea" id="RHEA-COMP:17347"/>
        <dbReference type="ChEBI" id="CHEBI:30616"/>
        <dbReference type="ChEBI" id="CHEBI:33019"/>
        <dbReference type="ChEBI" id="CHEBI:140395"/>
        <dbReference type="ChEBI" id="CHEBI:173115"/>
        <dbReference type="EC" id="2.7.7.19"/>
    </reaction>
</comment>
<evidence type="ECO:0000256" key="3">
    <source>
        <dbReference type="ARBA" id="ARBA00022741"/>
    </source>
</evidence>
<dbReference type="InterPro" id="IPR052191">
    <property type="entry name" value="tRNA_ntf/polyA_polymerase_I"/>
</dbReference>
<dbReference type="Gene3D" id="3.30.460.10">
    <property type="entry name" value="Beta Polymerase, domain 2"/>
    <property type="match status" value="1"/>
</dbReference>
<comment type="similarity">
    <text evidence="7 8">Belongs to the tRNA nucleotidyltransferase/poly(A) polymerase family.</text>
</comment>
<evidence type="ECO:0000256" key="8">
    <source>
        <dbReference type="RuleBase" id="RU003953"/>
    </source>
</evidence>
<dbReference type="InterPro" id="IPR032828">
    <property type="entry name" value="PolyA_RNA-bd"/>
</dbReference>
<dbReference type="Pfam" id="PF12627">
    <property type="entry name" value="PolyA_pol_RNAbd"/>
    <property type="match status" value="1"/>
</dbReference>
<dbReference type="Pfam" id="PF12626">
    <property type="entry name" value="PolyA_pol_arg_C"/>
    <property type="match status" value="1"/>
</dbReference>
<evidence type="ECO:0000256" key="6">
    <source>
        <dbReference type="ARBA" id="ARBA00023163"/>
    </source>
</evidence>
<keyword evidence="14" id="KW-1185">Reference proteome</keyword>
<dbReference type="SUPFAM" id="SSF81891">
    <property type="entry name" value="Poly A polymerase C-terminal region-like"/>
    <property type="match status" value="1"/>
</dbReference>
<dbReference type="HAMAP" id="MF_00957">
    <property type="entry name" value="PolyA_pol"/>
    <property type="match status" value="1"/>
</dbReference>
<evidence type="ECO:0000256" key="4">
    <source>
        <dbReference type="ARBA" id="ARBA00022840"/>
    </source>
</evidence>
<dbReference type="FunFam" id="3.30.460.10:FF:000035">
    <property type="entry name" value="Poly(A) polymerase I"/>
    <property type="match status" value="1"/>
</dbReference>
<comment type="function">
    <text evidence="7">Adds poly(A) tail to the 3' end of many RNAs, which usually targets these RNAs for decay. Plays a significant role in the global control of gene expression, through influencing the rate of transcript degradation, and in the general RNA quality control.</text>
</comment>
<keyword evidence="4 7" id="KW-0067">ATP-binding</keyword>
<dbReference type="NCBIfam" id="TIGR01942">
    <property type="entry name" value="pcnB"/>
    <property type="match status" value="1"/>
</dbReference>
<feature type="active site" evidence="7">
    <location>
        <position position="156"/>
    </location>
</feature>
<keyword evidence="2 7" id="KW-0808">Transferase</keyword>
<feature type="domain" description="tRNA nucleotidyltransferase/poly(A) polymerase RNA and SrmB- binding" evidence="12">
    <location>
        <begin position="214"/>
        <end position="275"/>
    </location>
</feature>
<dbReference type="STRING" id="686340.Metal_3723"/>
<evidence type="ECO:0000256" key="2">
    <source>
        <dbReference type="ARBA" id="ARBA00022679"/>
    </source>
</evidence>
<reference evidence="13 14" key="1">
    <citation type="journal article" date="2013" name="Genome Announc.">
        <title>Genome Sequence of the Obligate Gammaproteobacterial Methanotroph Methylomicrobium album Strain BG8.</title>
        <authorList>
            <person name="Kits K.D."/>
            <person name="Kalyuzhnaya M.G."/>
            <person name="Klotz M.G."/>
            <person name="Jetten M.S."/>
            <person name="Op den Camp H.J."/>
            <person name="Vuilleumier S."/>
            <person name="Bringel F."/>
            <person name="Dispirito A.A."/>
            <person name="Murrell J.C."/>
            <person name="Bruce D."/>
            <person name="Cheng J.F."/>
            <person name="Copeland A."/>
            <person name="Goodwin L."/>
            <person name="Hauser L."/>
            <person name="Lajus A."/>
            <person name="Land M.L."/>
            <person name="Lapidus A."/>
            <person name="Lucas S."/>
            <person name="Medigue C."/>
            <person name="Pitluck S."/>
            <person name="Woyke T."/>
            <person name="Zeytun A."/>
            <person name="Stein L.Y."/>
        </authorList>
    </citation>
    <scope>NUCLEOTIDE SEQUENCE [LARGE SCALE GENOMIC DNA]</scope>
    <source>
        <strain evidence="13 14">BG8</strain>
    </source>
</reference>
<evidence type="ECO:0000259" key="11">
    <source>
        <dbReference type="Pfam" id="PF12626"/>
    </source>
</evidence>
<dbReference type="EC" id="2.7.7.19" evidence="7"/>
<evidence type="ECO:0000256" key="7">
    <source>
        <dbReference type="HAMAP-Rule" id="MF_00957"/>
    </source>
</evidence>
<dbReference type="InterPro" id="IPR043519">
    <property type="entry name" value="NT_sf"/>
</dbReference>
<name>H8GHQ0_METAL</name>
<organism evidence="13 14">
    <name type="scientific">Methylomicrobium album BG8</name>
    <dbReference type="NCBI Taxonomy" id="686340"/>
    <lineage>
        <taxon>Bacteria</taxon>
        <taxon>Pseudomonadati</taxon>
        <taxon>Pseudomonadota</taxon>
        <taxon>Gammaproteobacteria</taxon>
        <taxon>Methylococcales</taxon>
        <taxon>Methylococcaceae</taxon>
        <taxon>Methylomicrobium</taxon>
    </lineage>
</organism>
<gene>
    <name evidence="7" type="primary">pcnB</name>
    <name evidence="13" type="ORF">Metal_3723</name>
</gene>
<dbReference type="PANTHER" id="PTHR43051">
    <property type="entry name" value="POLYNUCLEOTIDE ADENYLYLTRANSFERASE FAMILY PROTEIN"/>
    <property type="match status" value="1"/>
</dbReference>
<dbReference type="AlphaFoldDB" id="H8GHQ0"/>
<dbReference type="GO" id="GO:0043633">
    <property type="term" value="P:polyadenylation-dependent RNA catabolic process"/>
    <property type="evidence" value="ECO:0007669"/>
    <property type="project" value="InterPro"/>
</dbReference>
<evidence type="ECO:0000313" key="14">
    <source>
        <dbReference type="Proteomes" id="UP000005090"/>
    </source>
</evidence>
<dbReference type="Pfam" id="PF01743">
    <property type="entry name" value="PolyA_pol"/>
    <property type="match status" value="1"/>
</dbReference>
<sequence>MSIILNFFKKIVKSAGGKTADETPKVRIYPRSEHTISRAQISEHALKVLYRLQKSGYDAYLVGGCVRDLLLGREPKDFDVVTNAHPEQIKGVFRNCRLIGRRFRLAHVHFGNEVIEVATFRGFGNEQDDNQVTNDEGRLLRDNVYGTIEQDVWRRDFTVNALYYNIKDFSVVDYTGGMDDHKSGMLRLIGDPEIRFREDPVRMLRAVRFAVKLGFNIDPDCRKAIYGSADLLYSIPSARLYDEVLKLFLSGFALQTFEMLRHYGLFQVLFPDTEKSLAVEENGFPKLLLIKALQNSDNRIAESKTVTPYFLLAAFLWEPLRMLTRINQERGLDDYNAFQSAAGEILTRQVRRTAFPRHISLAMREVWSLQPKFEQRIGPRPARLLTHPRFRAAYDFLLLRAETGDAGPELADWWSKFQEADEAAQKKMTQPSRNLKNTRARRRTGKKKNTGPIENPPS</sequence>
<evidence type="ECO:0000259" key="10">
    <source>
        <dbReference type="Pfam" id="PF01743"/>
    </source>
</evidence>
<keyword evidence="3 7" id="KW-0547">Nucleotide-binding</keyword>